<organism evidence="2 3">
    <name type="scientific">Deinococcus malanensis</name>
    <dbReference type="NCBI Taxonomy" id="1706855"/>
    <lineage>
        <taxon>Bacteria</taxon>
        <taxon>Thermotogati</taxon>
        <taxon>Deinococcota</taxon>
        <taxon>Deinococci</taxon>
        <taxon>Deinococcales</taxon>
        <taxon>Deinococcaceae</taxon>
        <taxon>Deinococcus</taxon>
    </lineage>
</organism>
<dbReference type="PROSITE" id="PS50088">
    <property type="entry name" value="ANK_REPEAT"/>
    <property type="match status" value="1"/>
</dbReference>
<dbReference type="Proteomes" id="UP000647587">
    <property type="component" value="Unassembled WGS sequence"/>
</dbReference>
<name>A0ABQ2F2V8_9DEIO</name>
<evidence type="ECO:0008006" key="4">
    <source>
        <dbReference type="Google" id="ProtNLM"/>
    </source>
</evidence>
<dbReference type="RefSeq" id="WP_189010682.1">
    <property type="nucleotide sequence ID" value="NZ_BMPP01000016.1"/>
</dbReference>
<protein>
    <recommendedName>
        <fullName evidence="4">Ankyrin repeat domain-containing protein</fullName>
    </recommendedName>
</protein>
<proteinExistence type="predicted"/>
<gene>
    <name evidence="2" type="ORF">GCM10008955_32640</name>
</gene>
<keyword evidence="1" id="KW-0040">ANK repeat</keyword>
<keyword evidence="3" id="KW-1185">Reference proteome</keyword>
<evidence type="ECO:0000313" key="3">
    <source>
        <dbReference type="Proteomes" id="UP000647587"/>
    </source>
</evidence>
<comment type="caution">
    <text evidence="2">The sequence shown here is derived from an EMBL/GenBank/DDBJ whole genome shotgun (WGS) entry which is preliminary data.</text>
</comment>
<evidence type="ECO:0000256" key="1">
    <source>
        <dbReference type="PROSITE-ProRule" id="PRU00023"/>
    </source>
</evidence>
<feature type="repeat" description="ANK" evidence="1">
    <location>
        <begin position="114"/>
        <end position="146"/>
    </location>
</feature>
<dbReference type="Pfam" id="PF00023">
    <property type="entry name" value="Ank"/>
    <property type="match status" value="1"/>
</dbReference>
<dbReference type="PROSITE" id="PS50297">
    <property type="entry name" value="ANK_REP_REGION"/>
    <property type="match status" value="1"/>
</dbReference>
<dbReference type="InterPro" id="IPR036770">
    <property type="entry name" value="Ankyrin_rpt-contain_sf"/>
</dbReference>
<dbReference type="InterPro" id="IPR002110">
    <property type="entry name" value="Ankyrin_rpt"/>
</dbReference>
<dbReference type="Gene3D" id="1.25.40.20">
    <property type="entry name" value="Ankyrin repeat-containing domain"/>
    <property type="match status" value="1"/>
</dbReference>
<dbReference type="SMART" id="SM00248">
    <property type="entry name" value="ANK"/>
    <property type="match status" value="3"/>
</dbReference>
<accession>A0ABQ2F2V8</accession>
<dbReference type="SUPFAM" id="SSF48403">
    <property type="entry name" value="Ankyrin repeat"/>
    <property type="match status" value="1"/>
</dbReference>
<reference evidence="3" key="1">
    <citation type="journal article" date="2019" name="Int. J. Syst. Evol. Microbiol.">
        <title>The Global Catalogue of Microorganisms (GCM) 10K type strain sequencing project: providing services to taxonomists for standard genome sequencing and annotation.</title>
        <authorList>
            <consortium name="The Broad Institute Genomics Platform"/>
            <consortium name="The Broad Institute Genome Sequencing Center for Infectious Disease"/>
            <person name="Wu L."/>
            <person name="Ma J."/>
        </authorList>
    </citation>
    <scope>NUCLEOTIDE SEQUENCE [LARGE SCALE GENOMIC DNA]</scope>
    <source>
        <strain evidence="3">JCM 30331</strain>
    </source>
</reference>
<sequence>MTTVLDHVCNGRWLDVRTFLEQSPPLGDPDASALLAELCYHGQPELVVFLLTLGANPDVPYHLHSASPHAYDLEPGTTAVGQTILGSVWGRYDTLSTLEALLSAGADANLHTFSGYTPLQLAIAFDRPAFAEALLRRGADPYRPSTDLDRPDAFVFAQDHPWARALLSSHQG</sequence>
<dbReference type="EMBL" id="BMPP01000016">
    <property type="protein sequence ID" value="GGK36165.1"/>
    <property type="molecule type" value="Genomic_DNA"/>
</dbReference>
<evidence type="ECO:0000313" key="2">
    <source>
        <dbReference type="EMBL" id="GGK36165.1"/>
    </source>
</evidence>